<dbReference type="AlphaFoldDB" id="A0A4C1Y643"/>
<sequence length="129" mass="14722">MTHCRVPPEPSVQARARNERPLFHSMGRCVRVEERQRLHTTYIFVEIGTVSGRRAQSRAKAGTKIKNVIEVETGCRIGYSRVLPSSRKSRIVPEPELKLETILGLTAISFHTKDEGIIPYQRGRSRRQV</sequence>
<evidence type="ECO:0000313" key="2">
    <source>
        <dbReference type="Proteomes" id="UP000299102"/>
    </source>
</evidence>
<comment type="caution">
    <text evidence="1">The sequence shown here is derived from an EMBL/GenBank/DDBJ whole genome shotgun (WGS) entry which is preliminary data.</text>
</comment>
<proteinExistence type="predicted"/>
<dbReference type="EMBL" id="BGZK01001072">
    <property type="protein sequence ID" value="GBP70394.1"/>
    <property type="molecule type" value="Genomic_DNA"/>
</dbReference>
<keyword evidence="2" id="KW-1185">Reference proteome</keyword>
<organism evidence="1 2">
    <name type="scientific">Eumeta variegata</name>
    <name type="common">Bagworm moth</name>
    <name type="synonym">Eumeta japonica</name>
    <dbReference type="NCBI Taxonomy" id="151549"/>
    <lineage>
        <taxon>Eukaryota</taxon>
        <taxon>Metazoa</taxon>
        <taxon>Ecdysozoa</taxon>
        <taxon>Arthropoda</taxon>
        <taxon>Hexapoda</taxon>
        <taxon>Insecta</taxon>
        <taxon>Pterygota</taxon>
        <taxon>Neoptera</taxon>
        <taxon>Endopterygota</taxon>
        <taxon>Lepidoptera</taxon>
        <taxon>Glossata</taxon>
        <taxon>Ditrysia</taxon>
        <taxon>Tineoidea</taxon>
        <taxon>Psychidae</taxon>
        <taxon>Oiketicinae</taxon>
        <taxon>Eumeta</taxon>
    </lineage>
</organism>
<reference evidence="1 2" key="1">
    <citation type="journal article" date="2019" name="Commun. Biol.">
        <title>The bagworm genome reveals a unique fibroin gene that provides high tensile strength.</title>
        <authorList>
            <person name="Kono N."/>
            <person name="Nakamura H."/>
            <person name="Ohtoshi R."/>
            <person name="Tomita M."/>
            <person name="Numata K."/>
            <person name="Arakawa K."/>
        </authorList>
    </citation>
    <scope>NUCLEOTIDE SEQUENCE [LARGE SCALE GENOMIC DNA]</scope>
</reference>
<dbReference type="Proteomes" id="UP000299102">
    <property type="component" value="Unassembled WGS sequence"/>
</dbReference>
<evidence type="ECO:0000313" key="1">
    <source>
        <dbReference type="EMBL" id="GBP70394.1"/>
    </source>
</evidence>
<accession>A0A4C1Y643</accession>
<protein>
    <submittedName>
        <fullName evidence="1">Uncharacterized protein</fullName>
    </submittedName>
</protein>
<gene>
    <name evidence="1" type="ORF">EVAR_45661_1</name>
</gene>
<name>A0A4C1Y643_EUMVA</name>